<protein>
    <submittedName>
        <fullName evidence="2">Uncharacterized protein</fullName>
    </submittedName>
</protein>
<sequence>MVRSAISMSSSAVRLSEAMRTSRDGSPFYVCRNLDAKGTGVDHNTVHDADGQVGYYIDNSSGHELWPRAGSPAIDAGETVDGVTGEVRGDGAGQGAYEYGRPSGCPAAGWRVARP</sequence>
<reference evidence="3" key="1">
    <citation type="submission" date="2015-10" db="EMBL/GenBank/DDBJ databases">
        <authorList>
            <person name="Ju K.-S."/>
            <person name="Doroghazi J.R."/>
            <person name="Metcalf W.W."/>
        </authorList>
    </citation>
    <scope>NUCLEOTIDE SEQUENCE [LARGE SCALE GENOMIC DNA]</scope>
    <source>
        <strain evidence="3">NRRL F-8817</strain>
    </source>
</reference>
<evidence type="ECO:0000313" key="3">
    <source>
        <dbReference type="Proteomes" id="UP000053413"/>
    </source>
</evidence>
<gene>
    <name evidence="2" type="ORF">ADL28_39915</name>
</gene>
<feature type="region of interest" description="Disordered" evidence="1">
    <location>
        <begin position="1"/>
        <end position="21"/>
    </location>
</feature>
<evidence type="ECO:0000256" key="1">
    <source>
        <dbReference type="SAM" id="MobiDB-lite"/>
    </source>
</evidence>
<proteinExistence type="predicted"/>
<dbReference type="Proteomes" id="UP000053413">
    <property type="component" value="Unassembled WGS sequence"/>
</dbReference>
<name>A0A0X3VIY0_STRVO</name>
<accession>A0A0X3VIY0</accession>
<feature type="compositionally biased region" description="Polar residues" evidence="1">
    <location>
        <begin position="1"/>
        <end position="13"/>
    </location>
</feature>
<organism evidence="2 3">
    <name type="scientific">Streptomyces violaceusniger</name>
    <dbReference type="NCBI Taxonomy" id="68280"/>
    <lineage>
        <taxon>Bacteria</taxon>
        <taxon>Bacillati</taxon>
        <taxon>Actinomycetota</taxon>
        <taxon>Actinomycetes</taxon>
        <taxon>Kitasatosporales</taxon>
        <taxon>Streptomycetaceae</taxon>
        <taxon>Streptomyces</taxon>
        <taxon>Streptomyces violaceusniger group</taxon>
    </lineage>
</organism>
<evidence type="ECO:0000313" key="2">
    <source>
        <dbReference type="EMBL" id="KUL44598.1"/>
    </source>
</evidence>
<dbReference type="AlphaFoldDB" id="A0A0X3VIY0"/>
<dbReference type="EMBL" id="LLZJ01000411">
    <property type="protein sequence ID" value="KUL44598.1"/>
    <property type="molecule type" value="Genomic_DNA"/>
</dbReference>
<comment type="caution">
    <text evidence="2">The sequence shown here is derived from an EMBL/GenBank/DDBJ whole genome shotgun (WGS) entry which is preliminary data.</text>
</comment>